<dbReference type="SUPFAM" id="SSF52540">
    <property type="entry name" value="P-loop containing nucleoside triphosphate hydrolases"/>
    <property type="match status" value="2"/>
</dbReference>
<protein>
    <submittedName>
        <fullName evidence="10">ABC transporter ATP-binding protein</fullName>
    </submittedName>
</protein>
<name>A0A7G9GD63_9FIRM</name>
<feature type="domain" description="ABC transporter" evidence="9">
    <location>
        <begin position="259"/>
        <end position="501"/>
    </location>
</feature>
<sequence length="509" mass="55342">MEEKVTAKLCGITKSFGSVKANDGVDLTIRNGEIHAILGENGSGKSTLMNILSGLYAPDGGEIYLDGKATRIRSPREALQLGIGMIHQHFKLVDVFSAWENIAGGTGRGPSLPAKQIQKKLKELCSRYHLELDPSKKIYQMAVGEKQTVEIVKALYRGATILILDEPTAVLTPQETRVLFSILRSMRDEGCAVLLITHKLQEVMDVSDRVTVFRKGKSVASMITSECTAERLAELMVGRSMDLNIRRAQIPGGVQTPVVTIRDLTVFGPGRQKKLNGISLDIRSHEILGIAGISGSGQKELCEAITGMQPAKGSILLNGRELTGQNPRTILNSGIHIGFIPEDRLGMGLVGGMDLTDNVALRSYKRRKGPFLDLKGSRQAAEDLICRYQVSTPGPDQIIKRLSGGNIQKVLLGREIDLNPELLIAAYPVRGLDIGASHFIYDQLNEQKKKGVAILLIGEDLDVLLGLCDRIAVLHAGELMGIVDARTAAKEQLGLMMMGRKEEPVPCSE</sequence>
<dbReference type="PANTHER" id="PTHR43790:SF9">
    <property type="entry name" value="GALACTOFURANOSE TRANSPORTER ATP-BINDING PROTEIN YTFR"/>
    <property type="match status" value="1"/>
</dbReference>
<evidence type="ECO:0000256" key="1">
    <source>
        <dbReference type="ARBA" id="ARBA00004202"/>
    </source>
</evidence>
<dbReference type="InterPro" id="IPR003439">
    <property type="entry name" value="ABC_transporter-like_ATP-bd"/>
</dbReference>
<keyword evidence="11" id="KW-1185">Reference proteome</keyword>
<keyword evidence="6 10" id="KW-0067">ATP-binding</keyword>
<keyword evidence="4" id="KW-0677">Repeat</keyword>
<evidence type="ECO:0000259" key="9">
    <source>
        <dbReference type="PROSITE" id="PS50893"/>
    </source>
</evidence>
<dbReference type="PROSITE" id="PS00211">
    <property type="entry name" value="ABC_TRANSPORTER_1"/>
    <property type="match status" value="1"/>
</dbReference>
<dbReference type="GO" id="GO:0005886">
    <property type="term" value="C:plasma membrane"/>
    <property type="evidence" value="ECO:0007669"/>
    <property type="project" value="UniProtKB-SubCell"/>
</dbReference>
<organism evidence="10 11">
    <name type="scientific">Wansuia hejianensis</name>
    <dbReference type="NCBI Taxonomy" id="2763667"/>
    <lineage>
        <taxon>Bacteria</taxon>
        <taxon>Bacillati</taxon>
        <taxon>Bacillota</taxon>
        <taxon>Clostridia</taxon>
        <taxon>Lachnospirales</taxon>
        <taxon>Lachnospiraceae</taxon>
        <taxon>Wansuia</taxon>
    </lineage>
</organism>
<keyword evidence="3" id="KW-1003">Cell membrane</keyword>
<evidence type="ECO:0000313" key="11">
    <source>
        <dbReference type="Proteomes" id="UP000515860"/>
    </source>
</evidence>
<gene>
    <name evidence="10" type="ORF">H9Q79_00015</name>
</gene>
<evidence type="ECO:0000256" key="5">
    <source>
        <dbReference type="ARBA" id="ARBA00022741"/>
    </source>
</evidence>
<evidence type="ECO:0000256" key="6">
    <source>
        <dbReference type="ARBA" id="ARBA00022840"/>
    </source>
</evidence>
<dbReference type="PANTHER" id="PTHR43790">
    <property type="entry name" value="CARBOHYDRATE TRANSPORT ATP-BINDING PROTEIN MG119-RELATED"/>
    <property type="match status" value="1"/>
</dbReference>
<dbReference type="CDD" id="cd03215">
    <property type="entry name" value="ABC_Carb_Monos_II"/>
    <property type="match status" value="1"/>
</dbReference>
<dbReference type="InterPro" id="IPR003593">
    <property type="entry name" value="AAA+_ATPase"/>
</dbReference>
<dbReference type="InterPro" id="IPR017871">
    <property type="entry name" value="ABC_transporter-like_CS"/>
</dbReference>
<dbReference type="Proteomes" id="UP000515860">
    <property type="component" value="Chromosome"/>
</dbReference>
<dbReference type="EMBL" id="CP060635">
    <property type="protein sequence ID" value="QNM08745.1"/>
    <property type="molecule type" value="Genomic_DNA"/>
</dbReference>
<evidence type="ECO:0000256" key="2">
    <source>
        <dbReference type="ARBA" id="ARBA00022448"/>
    </source>
</evidence>
<dbReference type="Pfam" id="PF00005">
    <property type="entry name" value="ABC_tran"/>
    <property type="match status" value="2"/>
</dbReference>
<dbReference type="InterPro" id="IPR027417">
    <property type="entry name" value="P-loop_NTPase"/>
</dbReference>
<comment type="subcellular location">
    <subcellularLocation>
        <location evidence="1">Cell membrane</location>
        <topology evidence="1">Peripheral membrane protein</topology>
    </subcellularLocation>
</comment>
<dbReference type="CDD" id="cd03216">
    <property type="entry name" value="ABC_Carb_Monos_I"/>
    <property type="match status" value="1"/>
</dbReference>
<dbReference type="KEGG" id="whj:H9Q79_00015"/>
<accession>A0A7G9GD63</accession>
<dbReference type="GO" id="GO:0005524">
    <property type="term" value="F:ATP binding"/>
    <property type="evidence" value="ECO:0007669"/>
    <property type="project" value="UniProtKB-KW"/>
</dbReference>
<keyword evidence="8" id="KW-0472">Membrane</keyword>
<dbReference type="InterPro" id="IPR050107">
    <property type="entry name" value="ABC_carbohydrate_import_ATPase"/>
</dbReference>
<dbReference type="PROSITE" id="PS50893">
    <property type="entry name" value="ABC_TRANSPORTER_2"/>
    <property type="match status" value="2"/>
</dbReference>
<dbReference type="RefSeq" id="WP_249328908.1">
    <property type="nucleotide sequence ID" value="NZ_CP060635.1"/>
</dbReference>
<evidence type="ECO:0000256" key="8">
    <source>
        <dbReference type="ARBA" id="ARBA00023136"/>
    </source>
</evidence>
<proteinExistence type="predicted"/>
<reference evidence="10 11" key="1">
    <citation type="submission" date="2020-08" db="EMBL/GenBank/DDBJ databases">
        <authorList>
            <person name="Liu C."/>
            <person name="Sun Q."/>
        </authorList>
    </citation>
    <scope>NUCLEOTIDE SEQUENCE [LARGE SCALE GENOMIC DNA]</scope>
    <source>
        <strain evidence="10 11">NSJ-29</strain>
    </source>
</reference>
<evidence type="ECO:0000256" key="4">
    <source>
        <dbReference type="ARBA" id="ARBA00022737"/>
    </source>
</evidence>
<dbReference type="Gene3D" id="3.40.50.300">
    <property type="entry name" value="P-loop containing nucleotide triphosphate hydrolases"/>
    <property type="match status" value="2"/>
</dbReference>
<keyword evidence="7" id="KW-1278">Translocase</keyword>
<evidence type="ECO:0000313" key="10">
    <source>
        <dbReference type="EMBL" id="QNM08745.1"/>
    </source>
</evidence>
<dbReference type="SMART" id="SM00382">
    <property type="entry name" value="AAA"/>
    <property type="match status" value="2"/>
</dbReference>
<dbReference type="AlphaFoldDB" id="A0A7G9GD63"/>
<dbReference type="GO" id="GO:0016887">
    <property type="term" value="F:ATP hydrolysis activity"/>
    <property type="evidence" value="ECO:0007669"/>
    <property type="project" value="InterPro"/>
</dbReference>
<evidence type="ECO:0000256" key="7">
    <source>
        <dbReference type="ARBA" id="ARBA00022967"/>
    </source>
</evidence>
<dbReference type="FunFam" id="3.40.50.300:FF:000127">
    <property type="entry name" value="Ribose import ATP-binding protein RbsA"/>
    <property type="match status" value="1"/>
</dbReference>
<keyword evidence="2" id="KW-0813">Transport</keyword>
<evidence type="ECO:0000256" key="3">
    <source>
        <dbReference type="ARBA" id="ARBA00022475"/>
    </source>
</evidence>
<keyword evidence="5" id="KW-0547">Nucleotide-binding</keyword>
<feature type="domain" description="ABC transporter" evidence="9">
    <location>
        <begin position="7"/>
        <end position="240"/>
    </location>
</feature>